<dbReference type="PROSITE" id="PS51257">
    <property type="entry name" value="PROKAR_LIPOPROTEIN"/>
    <property type="match status" value="1"/>
</dbReference>
<feature type="compositionally biased region" description="Polar residues" evidence="1">
    <location>
        <begin position="25"/>
        <end position="44"/>
    </location>
</feature>
<sequence length="77" mass="7700">MSKSVAVLVGLGVLLLAGCNKAATENPNAQIKGPSQNEMQNTYANRARPGGGGAMGRPMQPGMGMGAPYGSQGGAPR</sequence>
<evidence type="ECO:0000256" key="2">
    <source>
        <dbReference type="SAM" id="SignalP"/>
    </source>
</evidence>
<dbReference type="Proteomes" id="UP000520814">
    <property type="component" value="Unassembled WGS sequence"/>
</dbReference>
<keyword evidence="2" id="KW-0732">Signal</keyword>
<feature type="chain" id="PRO_5030747156" description="Lipoprotein" evidence="2">
    <location>
        <begin position="23"/>
        <end position="77"/>
    </location>
</feature>
<evidence type="ECO:0000313" key="4">
    <source>
        <dbReference type="Proteomes" id="UP000520814"/>
    </source>
</evidence>
<protein>
    <recommendedName>
        <fullName evidence="5">Lipoprotein</fullName>
    </recommendedName>
</protein>
<evidence type="ECO:0000256" key="1">
    <source>
        <dbReference type="SAM" id="MobiDB-lite"/>
    </source>
</evidence>
<name>A0A7W9SSY3_ARMRO</name>
<accession>A0A7W9SSY3</accession>
<reference evidence="3 4" key="1">
    <citation type="submission" date="2020-08" db="EMBL/GenBank/DDBJ databases">
        <title>Genomic Encyclopedia of Type Strains, Phase IV (KMG-IV): sequencing the most valuable type-strain genomes for metagenomic binning, comparative biology and taxonomic classification.</title>
        <authorList>
            <person name="Goeker M."/>
        </authorList>
    </citation>
    <scope>NUCLEOTIDE SEQUENCE [LARGE SCALE GENOMIC DNA]</scope>
    <source>
        <strain evidence="3 4">DSM 23562</strain>
    </source>
</reference>
<evidence type="ECO:0008006" key="5">
    <source>
        <dbReference type="Google" id="ProtNLM"/>
    </source>
</evidence>
<gene>
    <name evidence="3" type="ORF">HNQ39_004077</name>
</gene>
<evidence type="ECO:0000313" key="3">
    <source>
        <dbReference type="EMBL" id="MBB6052256.1"/>
    </source>
</evidence>
<feature type="compositionally biased region" description="Gly residues" evidence="1">
    <location>
        <begin position="63"/>
        <end position="77"/>
    </location>
</feature>
<dbReference type="AlphaFoldDB" id="A0A7W9SSY3"/>
<dbReference type="EMBL" id="JACHGW010000004">
    <property type="protein sequence ID" value="MBB6052256.1"/>
    <property type="molecule type" value="Genomic_DNA"/>
</dbReference>
<proteinExistence type="predicted"/>
<feature type="region of interest" description="Disordered" evidence="1">
    <location>
        <begin position="25"/>
        <end position="77"/>
    </location>
</feature>
<dbReference type="RefSeq" id="WP_184200962.1">
    <property type="nucleotide sequence ID" value="NZ_JACHGW010000004.1"/>
</dbReference>
<comment type="caution">
    <text evidence="3">The sequence shown here is derived from an EMBL/GenBank/DDBJ whole genome shotgun (WGS) entry which is preliminary data.</text>
</comment>
<feature type="signal peptide" evidence="2">
    <location>
        <begin position="1"/>
        <end position="22"/>
    </location>
</feature>
<organism evidence="3 4">
    <name type="scientific">Armatimonas rosea</name>
    <dbReference type="NCBI Taxonomy" id="685828"/>
    <lineage>
        <taxon>Bacteria</taxon>
        <taxon>Bacillati</taxon>
        <taxon>Armatimonadota</taxon>
        <taxon>Armatimonadia</taxon>
        <taxon>Armatimonadales</taxon>
        <taxon>Armatimonadaceae</taxon>
        <taxon>Armatimonas</taxon>
    </lineage>
</organism>
<keyword evidence="4" id="KW-1185">Reference proteome</keyword>